<evidence type="ECO:0000256" key="2">
    <source>
        <dbReference type="SAM" id="SignalP"/>
    </source>
</evidence>
<evidence type="ECO:0000313" key="3">
    <source>
        <dbReference type="EMBL" id="KAK7489238.1"/>
    </source>
</evidence>
<dbReference type="EMBL" id="JACVVK020000140">
    <property type="protein sequence ID" value="KAK7489238.1"/>
    <property type="molecule type" value="Genomic_DNA"/>
</dbReference>
<organism evidence="3 4">
    <name type="scientific">Batillaria attramentaria</name>
    <dbReference type="NCBI Taxonomy" id="370345"/>
    <lineage>
        <taxon>Eukaryota</taxon>
        <taxon>Metazoa</taxon>
        <taxon>Spiralia</taxon>
        <taxon>Lophotrochozoa</taxon>
        <taxon>Mollusca</taxon>
        <taxon>Gastropoda</taxon>
        <taxon>Caenogastropoda</taxon>
        <taxon>Sorbeoconcha</taxon>
        <taxon>Cerithioidea</taxon>
        <taxon>Batillariidae</taxon>
        <taxon>Batillaria</taxon>
    </lineage>
</organism>
<evidence type="ECO:0000256" key="1">
    <source>
        <dbReference type="SAM" id="MobiDB-lite"/>
    </source>
</evidence>
<evidence type="ECO:0000313" key="4">
    <source>
        <dbReference type="Proteomes" id="UP001519460"/>
    </source>
</evidence>
<feature type="compositionally biased region" description="Basic residues" evidence="1">
    <location>
        <begin position="45"/>
        <end position="63"/>
    </location>
</feature>
<name>A0ABD0KQM7_9CAEN</name>
<evidence type="ECO:0008006" key="5">
    <source>
        <dbReference type="Google" id="ProtNLM"/>
    </source>
</evidence>
<sequence length="69" mass="8041">MMRRGFLMADVLGLLPLLHIISASLCQDFFSPTRHRFGDQTSRGRVLKKPRADKKERKRKRRDAGRNGF</sequence>
<protein>
    <recommendedName>
        <fullName evidence="5">Secreted protein</fullName>
    </recommendedName>
</protein>
<keyword evidence="2" id="KW-0732">Signal</keyword>
<feature type="chain" id="PRO_5044807305" description="Secreted protein" evidence="2">
    <location>
        <begin position="24"/>
        <end position="69"/>
    </location>
</feature>
<gene>
    <name evidence="3" type="ORF">BaRGS_00019490</name>
</gene>
<comment type="caution">
    <text evidence="3">The sequence shown here is derived from an EMBL/GenBank/DDBJ whole genome shotgun (WGS) entry which is preliminary data.</text>
</comment>
<proteinExistence type="predicted"/>
<feature type="region of interest" description="Disordered" evidence="1">
    <location>
        <begin position="38"/>
        <end position="69"/>
    </location>
</feature>
<accession>A0ABD0KQM7</accession>
<feature type="non-terminal residue" evidence="3">
    <location>
        <position position="69"/>
    </location>
</feature>
<reference evidence="3 4" key="1">
    <citation type="journal article" date="2023" name="Sci. Data">
        <title>Genome assembly of the Korean intertidal mud-creeper Batillaria attramentaria.</title>
        <authorList>
            <person name="Patra A.K."/>
            <person name="Ho P.T."/>
            <person name="Jun S."/>
            <person name="Lee S.J."/>
            <person name="Kim Y."/>
            <person name="Won Y.J."/>
        </authorList>
    </citation>
    <scope>NUCLEOTIDE SEQUENCE [LARGE SCALE GENOMIC DNA]</scope>
    <source>
        <strain evidence="3">Wonlab-2016</strain>
    </source>
</reference>
<dbReference type="AlphaFoldDB" id="A0ABD0KQM7"/>
<dbReference type="Proteomes" id="UP001519460">
    <property type="component" value="Unassembled WGS sequence"/>
</dbReference>
<keyword evidence="4" id="KW-1185">Reference proteome</keyword>
<feature type="signal peptide" evidence="2">
    <location>
        <begin position="1"/>
        <end position="23"/>
    </location>
</feature>